<keyword evidence="3" id="KW-1185">Reference proteome</keyword>
<dbReference type="EMBL" id="BAABFX010000032">
    <property type="protein sequence ID" value="GAA4398507.1"/>
    <property type="molecule type" value="Genomic_DNA"/>
</dbReference>
<evidence type="ECO:0000313" key="2">
    <source>
        <dbReference type="EMBL" id="GAA4398507.1"/>
    </source>
</evidence>
<dbReference type="InterPro" id="IPR000182">
    <property type="entry name" value="GNAT_dom"/>
</dbReference>
<dbReference type="RefSeq" id="WP_159901941.1">
    <property type="nucleotide sequence ID" value="NZ_BAABFX010000032.1"/>
</dbReference>
<dbReference type="InterPro" id="IPR016181">
    <property type="entry name" value="Acyl_CoA_acyltransferase"/>
</dbReference>
<proteinExistence type="predicted"/>
<comment type="caution">
    <text evidence="2">The sequence shown here is derived from an EMBL/GenBank/DDBJ whole genome shotgun (WGS) entry which is preliminary data.</text>
</comment>
<evidence type="ECO:0000259" key="1">
    <source>
        <dbReference type="PROSITE" id="PS51186"/>
    </source>
</evidence>
<protein>
    <recommendedName>
        <fullName evidence="1">N-acetyltransferase domain-containing protein</fullName>
    </recommendedName>
</protein>
<organism evidence="2 3">
    <name type="scientific">Ornithinibacter aureus</name>
    <dbReference type="NCBI Taxonomy" id="622664"/>
    <lineage>
        <taxon>Bacteria</taxon>
        <taxon>Bacillati</taxon>
        <taxon>Actinomycetota</taxon>
        <taxon>Actinomycetes</taxon>
        <taxon>Micrococcales</taxon>
        <taxon>Intrasporangiaceae</taxon>
        <taxon>Ornithinibacter</taxon>
    </lineage>
</organism>
<feature type="domain" description="N-acetyltransferase" evidence="1">
    <location>
        <begin position="115"/>
        <end position="262"/>
    </location>
</feature>
<name>A0ABP8K0P9_9MICO</name>
<dbReference type="Proteomes" id="UP001500390">
    <property type="component" value="Unassembled WGS sequence"/>
</dbReference>
<dbReference type="CDD" id="cd04301">
    <property type="entry name" value="NAT_SF"/>
    <property type="match status" value="1"/>
</dbReference>
<reference evidence="3" key="1">
    <citation type="journal article" date="2019" name="Int. J. Syst. Evol. Microbiol.">
        <title>The Global Catalogue of Microorganisms (GCM) 10K type strain sequencing project: providing services to taxonomists for standard genome sequencing and annotation.</title>
        <authorList>
            <consortium name="The Broad Institute Genomics Platform"/>
            <consortium name="The Broad Institute Genome Sequencing Center for Infectious Disease"/>
            <person name="Wu L."/>
            <person name="Ma J."/>
        </authorList>
    </citation>
    <scope>NUCLEOTIDE SEQUENCE [LARGE SCALE GENOMIC DNA]</scope>
    <source>
        <strain evidence="3">JCM 17738</strain>
    </source>
</reference>
<dbReference type="Pfam" id="PF00583">
    <property type="entry name" value="Acetyltransf_1"/>
    <property type="match status" value="1"/>
</dbReference>
<accession>A0ABP8K0P9</accession>
<sequence>MSSFPPGWATDLAILELSGSVFEQHADHLVVRSPHNPGFHWGNCVFVTDPDAVDDADRWVAAFTSAFPAAGWVAIGLTRMPDAVDAWTSHGLDLERDDVLTTTALPRQTPCPEGYSVRPLAEPDWEASVARAVAENTRTREHDAEGFARFAQRRTESRRALVERGHAQWFGAFDGDGTLVADLGIVLCVRTARYQDVGTDSAHRGRGLATHLLGVAAQWAAGRGCTQWVIVTEETNAAGRVYRGVGFAPDSSSISAYRHPTH</sequence>
<evidence type="ECO:0000313" key="3">
    <source>
        <dbReference type="Proteomes" id="UP001500390"/>
    </source>
</evidence>
<dbReference type="SUPFAM" id="SSF55729">
    <property type="entry name" value="Acyl-CoA N-acyltransferases (Nat)"/>
    <property type="match status" value="1"/>
</dbReference>
<gene>
    <name evidence="2" type="ORF">GCM10023153_23480</name>
</gene>
<dbReference type="PROSITE" id="PS51186">
    <property type="entry name" value="GNAT"/>
    <property type="match status" value="1"/>
</dbReference>
<dbReference type="Gene3D" id="3.40.630.30">
    <property type="match status" value="1"/>
</dbReference>